<organism evidence="1 2">
    <name type="scientific">Rivihabitans pingtungensis</name>
    <dbReference type="NCBI Taxonomy" id="1054498"/>
    <lineage>
        <taxon>Bacteria</taxon>
        <taxon>Pseudomonadati</taxon>
        <taxon>Pseudomonadota</taxon>
        <taxon>Betaproteobacteria</taxon>
        <taxon>Neisseriales</taxon>
        <taxon>Aquaspirillaceae</taxon>
        <taxon>Rivihabitans</taxon>
    </lineage>
</organism>
<dbReference type="EMBL" id="QJKI01000014">
    <property type="protein sequence ID" value="PXX77984.1"/>
    <property type="molecule type" value="Genomic_DNA"/>
</dbReference>
<dbReference type="OrthoDB" id="5500241at2"/>
<evidence type="ECO:0000313" key="2">
    <source>
        <dbReference type="Proteomes" id="UP000247555"/>
    </source>
</evidence>
<dbReference type="RefSeq" id="WP_110391225.1">
    <property type="nucleotide sequence ID" value="NZ_DAIPEO010000066.1"/>
</dbReference>
<evidence type="ECO:0000313" key="1">
    <source>
        <dbReference type="EMBL" id="PXX77984.1"/>
    </source>
</evidence>
<keyword evidence="2" id="KW-1185">Reference proteome</keyword>
<gene>
    <name evidence="1" type="ORF">DFR34_11472</name>
</gene>
<accession>A0A318KIQ0</accession>
<sequence length="226" mass="25556">MIIKPPDSLQARLAAQRATLPATDPASEARLRGLHQHLRGLQHSANDLDAQLADGTRWALLHDLHLRIDGRSLWIDHLLINRQLDILLLASPHYGDSLSVDEQGEFFREVRGRRLGFASPLNRLHRQLALLRTWSRQLAWPYRQGGPLTPSWLFAVLLAPHADSEAPAAFAELLVRPHQLNDWLAIHTRHPERSTLDTLAHSVSVDTLRGFAQQWHDRHIGPEQAG</sequence>
<protein>
    <recommendedName>
        <fullName evidence="3">Nuclease-like protein</fullName>
    </recommendedName>
</protein>
<comment type="caution">
    <text evidence="1">The sequence shown here is derived from an EMBL/GenBank/DDBJ whole genome shotgun (WGS) entry which is preliminary data.</text>
</comment>
<proteinExistence type="predicted"/>
<evidence type="ECO:0008006" key="3">
    <source>
        <dbReference type="Google" id="ProtNLM"/>
    </source>
</evidence>
<reference evidence="1 2" key="1">
    <citation type="submission" date="2018-05" db="EMBL/GenBank/DDBJ databases">
        <title>Genomic Encyclopedia of Type Strains, Phase IV (KMG-IV): sequencing the most valuable type-strain genomes for metagenomic binning, comparative biology and taxonomic classification.</title>
        <authorList>
            <person name="Goeker M."/>
        </authorList>
    </citation>
    <scope>NUCLEOTIDE SEQUENCE [LARGE SCALE GENOMIC DNA]</scope>
    <source>
        <strain evidence="1 2">DSM 29661</strain>
    </source>
</reference>
<dbReference type="Proteomes" id="UP000247555">
    <property type="component" value="Unassembled WGS sequence"/>
</dbReference>
<dbReference type="AlphaFoldDB" id="A0A318KIQ0"/>
<name>A0A318KIQ0_9NEIS</name>